<evidence type="ECO:0000313" key="2">
    <source>
        <dbReference type="EMBL" id="GEP94463.1"/>
    </source>
</evidence>
<dbReference type="Proteomes" id="UP000321436">
    <property type="component" value="Unassembled WGS sequence"/>
</dbReference>
<dbReference type="PROSITE" id="PS51186">
    <property type="entry name" value="GNAT"/>
    <property type="match status" value="1"/>
</dbReference>
<gene>
    <name evidence="2" type="ORF">CCY01nite_07230</name>
</gene>
<reference evidence="2 3" key="1">
    <citation type="submission" date="2019-07" db="EMBL/GenBank/DDBJ databases">
        <title>Whole genome shotgun sequence of Chitinophaga cymbidii NBRC 109752.</title>
        <authorList>
            <person name="Hosoyama A."/>
            <person name="Uohara A."/>
            <person name="Ohji S."/>
            <person name="Ichikawa N."/>
        </authorList>
    </citation>
    <scope>NUCLEOTIDE SEQUENCE [LARGE SCALE GENOMIC DNA]</scope>
    <source>
        <strain evidence="2 3">NBRC 109752</strain>
    </source>
</reference>
<feature type="domain" description="N-acetyltransferase" evidence="1">
    <location>
        <begin position="3"/>
        <end position="153"/>
    </location>
</feature>
<dbReference type="GO" id="GO:0016747">
    <property type="term" value="F:acyltransferase activity, transferring groups other than amino-acyl groups"/>
    <property type="evidence" value="ECO:0007669"/>
    <property type="project" value="InterPro"/>
</dbReference>
<dbReference type="Gene3D" id="3.40.630.30">
    <property type="match status" value="1"/>
</dbReference>
<dbReference type="RefSeq" id="WP_146857932.1">
    <property type="nucleotide sequence ID" value="NZ_BKAU01000001.1"/>
</dbReference>
<proteinExistence type="predicted"/>
<dbReference type="Pfam" id="PF13508">
    <property type="entry name" value="Acetyltransf_7"/>
    <property type="match status" value="1"/>
</dbReference>
<accession>A0A512RFI0</accession>
<name>A0A512RFI0_9BACT</name>
<organism evidence="2 3">
    <name type="scientific">Chitinophaga cymbidii</name>
    <dbReference type="NCBI Taxonomy" id="1096750"/>
    <lineage>
        <taxon>Bacteria</taxon>
        <taxon>Pseudomonadati</taxon>
        <taxon>Bacteroidota</taxon>
        <taxon>Chitinophagia</taxon>
        <taxon>Chitinophagales</taxon>
        <taxon>Chitinophagaceae</taxon>
        <taxon>Chitinophaga</taxon>
    </lineage>
</organism>
<dbReference type="InterPro" id="IPR016181">
    <property type="entry name" value="Acyl_CoA_acyltransferase"/>
</dbReference>
<evidence type="ECO:0000259" key="1">
    <source>
        <dbReference type="PROSITE" id="PS51186"/>
    </source>
</evidence>
<dbReference type="InterPro" id="IPR000182">
    <property type="entry name" value="GNAT_dom"/>
</dbReference>
<comment type="caution">
    <text evidence="2">The sequence shown here is derived from an EMBL/GenBank/DDBJ whole genome shotgun (WGS) entry which is preliminary data.</text>
</comment>
<dbReference type="CDD" id="cd04301">
    <property type="entry name" value="NAT_SF"/>
    <property type="match status" value="1"/>
</dbReference>
<protein>
    <submittedName>
        <fullName evidence="2">N-acetyltransferase</fullName>
    </submittedName>
</protein>
<keyword evidence="3" id="KW-1185">Reference proteome</keyword>
<dbReference type="OrthoDB" id="9797178at2"/>
<sequence length="173" mass="18954">MNIRIRPEETSDAGHIYEVNRLAFGREDESRLIGFLREGGSFVPALSLLAEVDGMAVGHILFTRIFIARENGARIESLALAPMAVHPDFQRRGIGGRLITEGLRRAGEAGFTAVIVLGHADYYPKFGFAPAAKWGITTLYDVPEEVFMAMELKPGALDDASGTVVYPEAFERV</sequence>
<dbReference type="EMBL" id="BKAU01000001">
    <property type="protein sequence ID" value="GEP94463.1"/>
    <property type="molecule type" value="Genomic_DNA"/>
</dbReference>
<dbReference type="AlphaFoldDB" id="A0A512RFI0"/>
<evidence type="ECO:0000313" key="3">
    <source>
        <dbReference type="Proteomes" id="UP000321436"/>
    </source>
</evidence>
<keyword evidence="2" id="KW-0808">Transferase</keyword>
<dbReference type="SUPFAM" id="SSF55729">
    <property type="entry name" value="Acyl-CoA N-acyltransferases (Nat)"/>
    <property type="match status" value="1"/>
</dbReference>